<evidence type="ECO:0000256" key="3">
    <source>
        <dbReference type="ARBA" id="ARBA00023054"/>
    </source>
</evidence>
<keyword evidence="3 8" id="KW-0175">Coiled coil</keyword>
<dbReference type="PANTHER" id="PTHR31398:SF0">
    <property type="entry name" value="MEIOTIC NUCLEAR DIVISION PROTEIN 1 HOMOLOG"/>
    <property type="match status" value="1"/>
</dbReference>
<comment type="function">
    <text evidence="7">Required for proper homologous chromosome pairing and efficient cross-over and intragenic recombination during meiosis.</text>
</comment>
<keyword evidence="12" id="KW-1185">Reference proteome</keyword>
<protein>
    <recommendedName>
        <fullName evidence="7">Meiotic nuclear division protein 1</fullName>
    </recommendedName>
</protein>
<dbReference type="GO" id="GO:0003690">
    <property type="term" value="F:double-stranded DNA binding"/>
    <property type="evidence" value="ECO:0007669"/>
    <property type="project" value="InterPro"/>
</dbReference>
<comment type="subcellular location">
    <subcellularLocation>
        <location evidence="1 7">Nucleus</location>
    </subcellularLocation>
</comment>
<dbReference type="OrthoDB" id="273345at2759"/>
<feature type="coiled-coil region" evidence="8">
    <location>
        <begin position="85"/>
        <end position="171"/>
    </location>
</feature>
<keyword evidence="6" id="KW-0469">Meiosis</keyword>
<evidence type="ECO:0000256" key="5">
    <source>
        <dbReference type="ARBA" id="ARBA00023242"/>
    </source>
</evidence>
<reference evidence="11" key="1">
    <citation type="submission" date="2022-07" db="EMBL/GenBank/DDBJ databases">
        <title>Phylogenomic reconstructions and comparative analyses of Kickxellomycotina fungi.</title>
        <authorList>
            <person name="Reynolds N.K."/>
            <person name="Stajich J.E."/>
            <person name="Barry K."/>
            <person name="Grigoriev I.V."/>
            <person name="Crous P."/>
            <person name="Smith M.E."/>
        </authorList>
    </citation>
    <scope>NUCLEOTIDE SEQUENCE</scope>
    <source>
        <strain evidence="11">RSA 1196</strain>
    </source>
</reference>
<evidence type="ECO:0000313" key="12">
    <source>
        <dbReference type="Proteomes" id="UP001150925"/>
    </source>
</evidence>
<dbReference type="GO" id="GO:0005634">
    <property type="term" value="C:nucleus"/>
    <property type="evidence" value="ECO:0007669"/>
    <property type="project" value="UniProtKB-SubCell"/>
</dbReference>
<accession>A0A9W8AL61</accession>
<name>A0A9W8AL61_9FUNG</name>
<comment type="caution">
    <text evidence="11">The sequence shown here is derived from an EMBL/GenBank/DDBJ whole genome shotgun (WGS) entry which is preliminary data.</text>
</comment>
<evidence type="ECO:0000256" key="7">
    <source>
        <dbReference type="PIRNR" id="PIRNR026991"/>
    </source>
</evidence>
<evidence type="ECO:0000313" key="11">
    <source>
        <dbReference type="EMBL" id="KAJ1957544.1"/>
    </source>
</evidence>
<gene>
    <name evidence="11" type="primary">MND1</name>
    <name evidence="11" type="ORF">IWQ62_005065</name>
</gene>
<comment type="similarity">
    <text evidence="2 7">Belongs to the MND1 family.</text>
</comment>
<dbReference type="PANTHER" id="PTHR31398">
    <property type="entry name" value="MEIOTIC NUCLEAR DIVISION PROTEIN 1 HOMOLOG"/>
    <property type="match status" value="1"/>
</dbReference>
<dbReference type="Proteomes" id="UP001150925">
    <property type="component" value="Unassembled WGS sequence"/>
</dbReference>
<keyword evidence="4" id="KW-0233">DNA recombination</keyword>
<dbReference type="Pfam" id="PF18517">
    <property type="entry name" value="LZ3wCH"/>
    <property type="match status" value="1"/>
</dbReference>
<feature type="domain" description="Leucine zipper with capping helix" evidence="10">
    <location>
        <begin position="150"/>
        <end position="203"/>
    </location>
</feature>
<organism evidence="11 12">
    <name type="scientific">Dispira parvispora</name>
    <dbReference type="NCBI Taxonomy" id="1520584"/>
    <lineage>
        <taxon>Eukaryota</taxon>
        <taxon>Fungi</taxon>
        <taxon>Fungi incertae sedis</taxon>
        <taxon>Zoopagomycota</taxon>
        <taxon>Kickxellomycotina</taxon>
        <taxon>Dimargaritomycetes</taxon>
        <taxon>Dimargaritales</taxon>
        <taxon>Dimargaritaceae</taxon>
        <taxon>Dispira</taxon>
    </lineage>
</organism>
<evidence type="ECO:0000256" key="6">
    <source>
        <dbReference type="ARBA" id="ARBA00023254"/>
    </source>
</evidence>
<dbReference type="Pfam" id="PF03962">
    <property type="entry name" value="Mnd1"/>
    <property type="match status" value="1"/>
</dbReference>
<dbReference type="GO" id="GO:0007131">
    <property type="term" value="P:reciprocal meiotic recombination"/>
    <property type="evidence" value="ECO:0007669"/>
    <property type="project" value="InterPro"/>
</dbReference>
<evidence type="ECO:0000256" key="2">
    <source>
        <dbReference type="ARBA" id="ARBA00005981"/>
    </source>
</evidence>
<evidence type="ECO:0000256" key="8">
    <source>
        <dbReference type="SAM" id="Coils"/>
    </source>
</evidence>
<evidence type="ECO:0000256" key="1">
    <source>
        <dbReference type="ARBA" id="ARBA00004123"/>
    </source>
</evidence>
<sequence length="204" mass="23822">MSKRGLSLAEKRRRMEELLFETKDFFQLKELEKIAPKSKGIVAQSVKDVLQELVDDDIVNLEKIGTSNYYWSFPSAARKTRQNKIHELQTEVQQSVKRNEELTNSVNSAQSGREDTEERTELLRQLTEIEQRHALHKKELEQFRECDPVLLKAKERAAQQAKDAANRWTDNIFILQSYCSNKFMIPAADFNRQFGIPEDFDNID</sequence>
<dbReference type="InterPro" id="IPR040453">
    <property type="entry name" value="Mnd1_HTH"/>
</dbReference>
<proteinExistence type="inferred from homology"/>
<dbReference type="InterPro" id="IPR005647">
    <property type="entry name" value="Mnd1"/>
</dbReference>
<dbReference type="EMBL" id="JANBPY010001927">
    <property type="protein sequence ID" value="KAJ1957544.1"/>
    <property type="molecule type" value="Genomic_DNA"/>
</dbReference>
<feature type="domain" description="Mnd1 HTH" evidence="9">
    <location>
        <begin position="15"/>
        <end position="74"/>
    </location>
</feature>
<dbReference type="PIRSF" id="PIRSF026991">
    <property type="entry name" value="Mnd1"/>
    <property type="match status" value="1"/>
</dbReference>
<evidence type="ECO:0000259" key="9">
    <source>
        <dbReference type="Pfam" id="PF03962"/>
    </source>
</evidence>
<evidence type="ECO:0000259" key="10">
    <source>
        <dbReference type="Pfam" id="PF18517"/>
    </source>
</evidence>
<dbReference type="AlphaFoldDB" id="A0A9W8AL61"/>
<keyword evidence="5 7" id="KW-0539">Nucleus</keyword>
<evidence type="ECO:0000256" key="4">
    <source>
        <dbReference type="ARBA" id="ARBA00023172"/>
    </source>
</evidence>
<dbReference type="InterPro" id="IPR040661">
    <property type="entry name" value="LZ3wCH"/>
</dbReference>